<evidence type="ECO:0000313" key="16">
    <source>
        <dbReference type="WBParaSite" id="SBAD_0001312101-mRNA-1"/>
    </source>
</evidence>
<dbReference type="EMBL" id="UZAM01018573">
    <property type="protein sequence ID" value="VDP51144.1"/>
    <property type="molecule type" value="Genomic_DNA"/>
</dbReference>
<keyword evidence="10" id="KW-0508">mRNA splicing</keyword>
<dbReference type="Pfam" id="PF21369">
    <property type="entry name" value="STL11_N"/>
    <property type="match status" value="1"/>
</dbReference>
<dbReference type="GO" id="GO:0071007">
    <property type="term" value="C:U2-type catalytic step 2 spliceosome"/>
    <property type="evidence" value="ECO:0007669"/>
    <property type="project" value="TreeGrafter"/>
</dbReference>
<dbReference type="OrthoDB" id="10259600at2759"/>
<name>A0A183JA13_9BILA</name>
<dbReference type="GO" id="GO:0000974">
    <property type="term" value="C:Prp19 complex"/>
    <property type="evidence" value="ECO:0007669"/>
    <property type="project" value="TreeGrafter"/>
</dbReference>
<dbReference type="PANTHER" id="PTHR14089">
    <property type="entry name" value="PRE-MRNA-SPLICING FACTOR RBM22"/>
    <property type="match status" value="1"/>
</dbReference>
<dbReference type="AlphaFoldDB" id="A0A183JA13"/>
<evidence type="ECO:0000256" key="12">
    <source>
        <dbReference type="PROSITE-ProRule" id="PRU00723"/>
    </source>
</evidence>
<dbReference type="GO" id="GO:0008270">
    <property type="term" value="F:zinc ion binding"/>
    <property type="evidence" value="ECO:0007669"/>
    <property type="project" value="UniProtKB-KW"/>
</dbReference>
<evidence type="ECO:0000256" key="1">
    <source>
        <dbReference type="ARBA" id="ARBA00004123"/>
    </source>
</evidence>
<dbReference type="InterPro" id="IPR039171">
    <property type="entry name" value="Cwc2/Slt11"/>
</dbReference>
<feature type="zinc finger region" description="C3H1-type" evidence="12">
    <location>
        <begin position="96"/>
        <end position="120"/>
    </location>
</feature>
<dbReference type="InterPro" id="IPR036855">
    <property type="entry name" value="Znf_CCCH_sf"/>
</dbReference>
<keyword evidence="8 12" id="KW-0862">Zinc</keyword>
<keyword evidence="5 12" id="KW-0479">Metal-binding</keyword>
<evidence type="ECO:0000256" key="7">
    <source>
        <dbReference type="ARBA" id="ARBA00022771"/>
    </source>
</evidence>
<dbReference type="InterPro" id="IPR000571">
    <property type="entry name" value="Znf_CCCH"/>
</dbReference>
<evidence type="ECO:0000259" key="13">
    <source>
        <dbReference type="PROSITE" id="PS50103"/>
    </source>
</evidence>
<accession>A0A183JA13</accession>
<organism evidence="16">
    <name type="scientific">Soboliphyme baturini</name>
    <dbReference type="NCBI Taxonomy" id="241478"/>
    <lineage>
        <taxon>Eukaryota</taxon>
        <taxon>Metazoa</taxon>
        <taxon>Ecdysozoa</taxon>
        <taxon>Nematoda</taxon>
        <taxon>Enoplea</taxon>
        <taxon>Dorylaimia</taxon>
        <taxon>Dioctophymatida</taxon>
        <taxon>Dioctophymatoidea</taxon>
        <taxon>Soboliphymatidae</taxon>
        <taxon>Soboliphyme</taxon>
    </lineage>
</organism>
<keyword evidence="11" id="KW-0539">Nucleus</keyword>
<dbReference type="InterPro" id="IPR048995">
    <property type="entry name" value="STL11/RBM22-like_N"/>
</dbReference>
<dbReference type="WBParaSite" id="SBAD_0001312101-mRNA-1">
    <property type="protein sequence ID" value="SBAD_0001312101-mRNA-1"/>
    <property type="gene ID" value="SBAD_0001312101"/>
</dbReference>
<keyword evidence="6" id="KW-0747">Spliceosome</keyword>
<keyword evidence="4" id="KW-0507">mRNA processing</keyword>
<evidence type="ECO:0000256" key="3">
    <source>
        <dbReference type="ARBA" id="ARBA00022490"/>
    </source>
</evidence>
<evidence type="ECO:0000256" key="10">
    <source>
        <dbReference type="ARBA" id="ARBA00023187"/>
    </source>
</evidence>
<keyword evidence="9" id="KW-0694">RNA-binding</keyword>
<keyword evidence="3" id="KW-0963">Cytoplasm</keyword>
<dbReference type="GO" id="GO:0036002">
    <property type="term" value="F:pre-mRNA binding"/>
    <property type="evidence" value="ECO:0007669"/>
    <property type="project" value="TreeGrafter"/>
</dbReference>
<evidence type="ECO:0000313" key="14">
    <source>
        <dbReference type="EMBL" id="VDP51144.1"/>
    </source>
</evidence>
<comment type="subcellular location">
    <subcellularLocation>
        <location evidence="2">Cytoplasm</location>
    </subcellularLocation>
    <subcellularLocation>
        <location evidence="1">Nucleus</location>
    </subcellularLocation>
</comment>
<evidence type="ECO:0000256" key="8">
    <source>
        <dbReference type="ARBA" id="ARBA00022833"/>
    </source>
</evidence>
<evidence type="ECO:0000256" key="2">
    <source>
        <dbReference type="ARBA" id="ARBA00004496"/>
    </source>
</evidence>
<sequence length="120" mass="13744">MMKEKFGHECKICGRPFTTFRWCPGKKMRYKKTEVCQTCSKVKNVCQTCLLDLQYGTLLIATGDGASVAGPLARVTDQGPNELLAKLARTQPYYDRNKPHICSFWVKGECKRGEECPYRW</sequence>
<dbReference type="InterPro" id="IPR057674">
    <property type="entry name" value="Znf-CCCH_RBM22"/>
</dbReference>
<keyword evidence="15" id="KW-1185">Reference proteome</keyword>
<evidence type="ECO:0000256" key="4">
    <source>
        <dbReference type="ARBA" id="ARBA00022664"/>
    </source>
</evidence>
<evidence type="ECO:0000313" key="15">
    <source>
        <dbReference type="Proteomes" id="UP000270296"/>
    </source>
</evidence>
<dbReference type="Proteomes" id="UP000270296">
    <property type="component" value="Unassembled WGS sequence"/>
</dbReference>
<dbReference type="PANTHER" id="PTHR14089:SF6">
    <property type="entry name" value="PRE-MRNA-SPLICING FACTOR RBM22"/>
    <property type="match status" value="1"/>
</dbReference>
<protein>
    <submittedName>
        <fullName evidence="16">C3H1-type domain-containing protein</fullName>
    </submittedName>
</protein>
<gene>
    <name evidence="14" type="ORF">SBAD_LOCUS12711</name>
</gene>
<proteinExistence type="predicted"/>
<evidence type="ECO:0000256" key="5">
    <source>
        <dbReference type="ARBA" id="ARBA00022723"/>
    </source>
</evidence>
<evidence type="ECO:0000256" key="11">
    <source>
        <dbReference type="ARBA" id="ARBA00023242"/>
    </source>
</evidence>
<evidence type="ECO:0000256" key="9">
    <source>
        <dbReference type="ARBA" id="ARBA00022884"/>
    </source>
</evidence>
<reference evidence="16" key="1">
    <citation type="submission" date="2016-06" db="UniProtKB">
        <authorList>
            <consortium name="WormBaseParasite"/>
        </authorList>
    </citation>
    <scope>IDENTIFICATION</scope>
</reference>
<dbReference type="PROSITE" id="PS50103">
    <property type="entry name" value="ZF_C3H1"/>
    <property type="match status" value="1"/>
</dbReference>
<dbReference type="GO" id="GO:0017070">
    <property type="term" value="F:U6 snRNA binding"/>
    <property type="evidence" value="ECO:0007669"/>
    <property type="project" value="TreeGrafter"/>
</dbReference>
<feature type="domain" description="C3H1-type" evidence="13">
    <location>
        <begin position="96"/>
        <end position="120"/>
    </location>
</feature>
<evidence type="ECO:0000256" key="6">
    <source>
        <dbReference type="ARBA" id="ARBA00022728"/>
    </source>
</evidence>
<dbReference type="Pfam" id="PF25584">
    <property type="entry name" value="zf-CCCH_RBM22"/>
    <property type="match status" value="1"/>
</dbReference>
<dbReference type="SUPFAM" id="SSF90229">
    <property type="entry name" value="CCCH zinc finger"/>
    <property type="match status" value="1"/>
</dbReference>
<dbReference type="GO" id="GO:0071006">
    <property type="term" value="C:U2-type catalytic step 1 spliceosome"/>
    <property type="evidence" value="ECO:0007669"/>
    <property type="project" value="TreeGrafter"/>
</dbReference>
<keyword evidence="7 12" id="KW-0863">Zinc-finger</keyword>
<reference evidence="14 15" key="2">
    <citation type="submission" date="2018-11" db="EMBL/GenBank/DDBJ databases">
        <authorList>
            <consortium name="Pathogen Informatics"/>
        </authorList>
    </citation>
    <scope>NUCLEOTIDE SEQUENCE [LARGE SCALE GENOMIC DNA]</scope>
</reference>